<proteinExistence type="predicted"/>
<keyword evidence="2" id="KW-1185">Reference proteome</keyword>
<organism evidence="1 2">
    <name type="scientific">Aeromicrobium chenweiae</name>
    <dbReference type="NCBI Taxonomy" id="2079793"/>
    <lineage>
        <taxon>Bacteria</taxon>
        <taxon>Bacillati</taxon>
        <taxon>Actinomycetota</taxon>
        <taxon>Actinomycetes</taxon>
        <taxon>Propionibacteriales</taxon>
        <taxon>Nocardioidaceae</taxon>
        <taxon>Aeromicrobium</taxon>
    </lineage>
</organism>
<name>A0A2S0WMM7_9ACTN</name>
<gene>
    <name evidence="1" type="ORF">C3E78_10565</name>
</gene>
<dbReference type="AlphaFoldDB" id="A0A2S0WMM7"/>
<dbReference type="Proteomes" id="UP000244384">
    <property type="component" value="Chromosome"/>
</dbReference>
<evidence type="ECO:0000313" key="2">
    <source>
        <dbReference type="Proteomes" id="UP000244384"/>
    </source>
</evidence>
<evidence type="ECO:0000313" key="1">
    <source>
        <dbReference type="EMBL" id="AWB92603.1"/>
    </source>
</evidence>
<protein>
    <submittedName>
        <fullName evidence="1">Uncharacterized protein</fullName>
    </submittedName>
</protein>
<accession>A0A2S0WMM7</accession>
<dbReference type="EMBL" id="CP026952">
    <property type="protein sequence ID" value="AWB92603.1"/>
    <property type="molecule type" value="Genomic_DNA"/>
</dbReference>
<dbReference type="KEGG" id="aez:C3E78_10565"/>
<sequence>MKTTDDAPTDLAQRIEAADESLRISFSGMPLDEVVPEVRRSLDELDLDLSDETVRDWAQHVSDRADYVLEIH</sequence>
<reference evidence="2" key="1">
    <citation type="submission" date="2018-01" db="EMBL/GenBank/DDBJ databases">
        <authorList>
            <person name="Li J."/>
        </authorList>
    </citation>
    <scope>NUCLEOTIDE SEQUENCE [LARGE SCALE GENOMIC DNA]</scope>
    <source>
        <strain evidence="2">592</strain>
    </source>
</reference>